<evidence type="ECO:0000256" key="2">
    <source>
        <dbReference type="ARBA" id="ARBA00004651"/>
    </source>
</evidence>
<evidence type="ECO:0000256" key="8">
    <source>
        <dbReference type="ARBA" id="ARBA00023136"/>
    </source>
</evidence>
<sequence length="310" mass="34169">MHSEGQMIRFRAYCRLGYKMCFRAFRLFIKTRCMKQRNYVVDILALTFALGAWISVTGFWVELPILIAHLPEGWRISSQLSVAIQLANIGPVIIGTISWHKKGEGDERGLSLSTRRCTIYSLLILGVIANIVLAFEWNATIVIGGYSHSLALILLLFSVGLIGCTSPVLFMPLMAIFPQKYLVSYLVGEGLGGFLPSMVALIQGVEESSNNTNVSSISSAKDSLPLFGPTVYFLFIASIMLISTGSFFLLNNLPISKKEMMHFLNSDAQSLSSSNFMEDCNGSNFSSPNEAPQITDIPQDQMFTLGFSVS</sequence>
<evidence type="ECO:0000256" key="6">
    <source>
        <dbReference type="ARBA" id="ARBA00022692"/>
    </source>
</evidence>
<feature type="transmembrane region" description="Helical" evidence="9">
    <location>
        <begin position="149"/>
        <end position="170"/>
    </location>
</feature>
<dbReference type="GO" id="GO:0032217">
    <property type="term" value="F:riboflavin transmembrane transporter activity"/>
    <property type="evidence" value="ECO:0007669"/>
    <property type="project" value="UniProtKB-UniRule"/>
</dbReference>
<comment type="catalytic activity">
    <reaction evidence="1 9">
        <text>riboflavin(in) = riboflavin(out)</text>
        <dbReference type="Rhea" id="RHEA:35015"/>
        <dbReference type="ChEBI" id="CHEBI:57986"/>
    </reaction>
</comment>
<evidence type="ECO:0000256" key="7">
    <source>
        <dbReference type="ARBA" id="ARBA00022989"/>
    </source>
</evidence>
<comment type="caution">
    <text evidence="9">Lacks conserved residue(s) required for the propagation of feature annotation.</text>
</comment>
<keyword evidence="6 9" id="KW-0812">Transmembrane</keyword>
<comment type="caution">
    <text evidence="10">The sequence shown here is derived from an EMBL/GenBank/DDBJ whole genome shotgun (WGS) entry which is preliminary data.</text>
</comment>
<keyword evidence="8 9" id="KW-0472">Membrane</keyword>
<comment type="function">
    <text evidence="9">Plasma membrane transporter mediating the uptake by cells of the water soluble vitamin B2/riboflavin that plays a key role in biochemical oxidation-reduction reactions of the carbohydrate, lipid, and amino acid metabolism.</text>
</comment>
<comment type="subcellular location">
    <subcellularLocation>
        <location evidence="2 9">Cell membrane</location>
        <topology evidence="2 9">Multi-pass membrane protein</topology>
    </subcellularLocation>
</comment>
<dbReference type="GO" id="GO:0005886">
    <property type="term" value="C:plasma membrane"/>
    <property type="evidence" value="ECO:0007669"/>
    <property type="project" value="UniProtKB-SubCell"/>
</dbReference>
<protein>
    <recommendedName>
        <fullName evidence="9">Riboflavin transporter</fullName>
    </recommendedName>
</protein>
<name>A0A8K0KRM4_LADFU</name>
<dbReference type="InterPro" id="IPR009357">
    <property type="entry name" value="Riboflavin_transptr"/>
</dbReference>
<dbReference type="AlphaFoldDB" id="A0A8K0KRM4"/>
<evidence type="ECO:0000256" key="9">
    <source>
        <dbReference type="RuleBase" id="RU368035"/>
    </source>
</evidence>
<dbReference type="PANTHER" id="PTHR12929">
    <property type="entry name" value="SOLUTE CARRIER FAMILY 52"/>
    <property type="match status" value="1"/>
</dbReference>
<dbReference type="PANTHER" id="PTHR12929:SF10">
    <property type="entry name" value="RIBOFLAVIN TRANSPORTER"/>
    <property type="match status" value="1"/>
</dbReference>
<keyword evidence="5 9" id="KW-1003">Cell membrane</keyword>
<evidence type="ECO:0000313" key="11">
    <source>
        <dbReference type="Proteomes" id="UP000792457"/>
    </source>
</evidence>
<accession>A0A8K0KRM4</accession>
<dbReference type="OrthoDB" id="9995836at2759"/>
<keyword evidence="4 9" id="KW-0813">Transport</keyword>
<dbReference type="Proteomes" id="UP000792457">
    <property type="component" value="Unassembled WGS sequence"/>
</dbReference>
<feature type="transmembrane region" description="Helical" evidence="9">
    <location>
        <begin position="231"/>
        <end position="250"/>
    </location>
</feature>
<feature type="transmembrane region" description="Helical" evidence="9">
    <location>
        <begin position="119"/>
        <end position="137"/>
    </location>
</feature>
<reference evidence="10" key="2">
    <citation type="submission" date="2017-10" db="EMBL/GenBank/DDBJ databases">
        <title>Ladona fulva Genome sequencing and assembly.</title>
        <authorList>
            <person name="Murali S."/>
            <person name="Richards S."/>
            <person name="Bandaranaike D."/>
            <person name="Bellair M."/>
            <person name="Blankenburg K."/>
            <person name="Chao H."/>
            <person name="Dinh H."/>
            <person name="Doddapaneni H."/>
            <person name="Dugan-Rocha S."/>
            <person name="Elkadiri S."/>
            <person name="Gnanaolivu R."/>
            <person name="Hernandez B."/>
            <person name="Skinner E."/>
            <person name="Javaid M."/>
            <person name="Lee S."/>
            <person name="Li M."/>
            <person name="Ming W."/>
            <person name="Munidasa M."/>
            <person name="Muniz J."/>
            <person name="Nguyen L."/>
            <person name="Hughes D."/>
            <person name="Osuji N."/>
            <person name="Pu L.-L."/>
            <person name="Puazo M."/>
            <person name="Qu C."/>
            <person name="Quiroz J."/>
            <person name="Raj R."/>
            <person name="Weissenberger G."/>
            <person name="Xin Y."/>
            <person name="Zou X."/>
            <person name="Han Y."/>
            <person name="Worley K."/>
            <person name="Muzny D."/>
            <person name="Gibbs R."/>
        </authorList>
    </citation>
    <scope>NUCLEOTIDE SEQUENCE</scope>
    <source>
        <strain evidence="10">Sampled in the wild</strain>
    </source>
</reference>
<evidence type="ECO:0000256" key="5">
    <source>
        <dbReference type="ARBA" id="ARBA00022475"/>
    </source>
</evidence>
<feature type="transmembrane region" description="Helical" evidence="9">
    <location>
        <begin position="80"/>
        <end position="99"/>
    </location>
</feature>
<keyword evidence="11" id="KW-1185">Reference proteome</keyword>
<evidence type="ECO:0000256" key="1">
    <source>
        <dbReference type="ARBA" id="ARBA00000215"/>
    </source>
</evidence>
<evidence type="ECO:0000256" key="3">
    <source>
        <dbReference type="ARBA" id="ARBA00006366"/>
    </source>
</evidence>
<organism evidence="10 11">
    <name type="scientific">Ladona fulva</name>
    <name type="common">Scarce chaser dragonfly</name>
    <name type="synonym">Libellula fulva</name>
    <dbReference type="NCBI Taxonomy" id="123851"/>
    <lineage>
        <taxon>Eukaryota</taxon>
        <taxon>Metazoa</taxon>
        <taxon>Ecdysozoa</taxon>
        <taxon>Arthropoda</taxon>
        <taxon>Hexapoda</taxon>
        <taxon>Insecta</taxon>
        <taxon>Pterygota</taxon>
        <taxon>Palaeoptera</taxon>
        <taxon>Odonata</taxon>
        <taxon>Epiprocta</taxon>
        <taxon>Anisoptera</taxon>
        <taxon>Libelluloidea</taxon>
        <taxon>Libellulidae</taxon>
        <taxon>Ladona</taxon>
    </lineage>
</organism>
<proteinExistence type="inferred from homology"/>
<keyword evidence="7 9" id="KW-1133">Transmembrane helix</keyword>
<evidence type="ECO:0000313" key="10">
    <source>
        <dbReference type="EMBL" id="KAG8240249.1"/>
    </source>
</evidence>
<dbReference type="Pfam" id="PF06237">
    <property type="entry name" value="SLC52_ribofla_tr"/>
    <property type="match status" value="1"/>
</dbReference>
<feature type="transmembrane region" description="Helical" evidence="9">
    <location>
        <begin position="39"/>
        <end position="60"/>
    </location>
</feature>
<gene>
    <name evidence="10" type="ORF">J437_LFUL004709</name>
</gene>
<comment type="similarity">
    <text evidence="3 9">Belongs to the riboflavin transporter family.</text>
</comment>
<feature type="transmembrane region" description="Helical" evidence="9">
    <location>
        <begin position="182"/>
        <end position="202"/>
    </location>
</feature>
<evidence type="ECO:0000256" key="4">
    <source>
        <dbReference type="ARBA" id="ARBA00022448"/>
    </source>
</evidence>
<reference evidence="10" key="1">
    <citation type="submission" date="2013-04" db="EMBL/GenBank/DDBJ databases">
        <authorList>
            <person name="Qu J."/>
            <person name="Murali S.C."/>
            <person name="Bandaranaike D."/>
            <person name="Bellair M."/>
            <person name="Blankenburg K."/>
            <person name="Chao H."/>
            <person name="Dinh H."/>
            <person name="Doddapaneni H."/>
            <person name="Downs B."/>
            <person name="Dugan-Rocha S."/>
            <person name="Elkadiri S."/>
            <person name="Gnanaolivu R.D."/>
            <person name="Hernandez B."/>
            <person name="Javaid M."/>
            <person name="Jayaseelan J.C."/>
            <person name="Lee S."/>
            <person name="Li M."/>
            <person name="Ming W."/>
            <person name="Munidasa M."/>
            <person name="Muniz J."/>
            <person name="Nguyen L."/>
            <person name="Ongeri F."/>
            <person name="Osuji N."/>
            <person name="Pu L.-L."/>
            <person name="Puazo M."/>
            <person name="Qu C."/>
            <person name="Quiroz J."/>
            <person name="Raj R."/>
            <person name="Weissenberger G."/>
            <person name="Xin Y."/>
            <person name="Zou X."/>
            <person name="Han Y."/>
            <person name="Richards S."/>
            <person name="Worley K."/>
            <person name="Muzny D."/>
            <person name="Gibbs R."/>
        </authorList>
    </citation>
    <scope>NUCLEOTIDE SEQUENCE</scope>
    <source>
        <strain evidence="10">Sampled in the wild</strain>
    </source>
</reference>
<dbReference type="EMBL" id="KZ312439">
    <property type="protein sequence ID" value="KAG8240249.1"/>
    <property type="molecule type" value="Genomic_DNA"/>
</dbReference>